<keyword evidence="1" id="KW-1133">Transmembrane helix</keyword>
<feature type="chain" id="PRO_5041934553" evidence="2">
    <location>
        <begin position="20"/>
        <end position="387"/>
    </location>
</feature>
<dbReference type="Proteomes" id="UP001218218">
    <property type="component" value="Unassembled WGS sequence"/>
</dbReference>
<keyword evidence="4" id="KW-1185">Reference proteome</keyword>
<proteinExistence type="predicted"/>
<evidence type="ECO:0000256" key="1">
    <source>
        <dbReference type="SAM" id="Phobius"/>
    </source>
</evidence>
<keyword evidence="1" id="KW-0812">Transmembrane</keyword>
<feature type="signal peptide" evidence="2">
    <location>
        <begin position="1"/>
        <end position="19"/>
    </location>
</feature>
<keyword evidence="2" id="KW-0732">Signal</keyword>
<sequence>MPATPALRLLWAIIMLVSSHSPAGLCPAYTIRTPPSILQWKLNPKLNVSILPVWDGKDETIIDYVINMVSLALLGPLIFVHIAQMVPTKFTGCARSWWTLLPPNSKILYSRDWSHLLDVLRWHFLTAKWLGDRLQEFEEMHFQQKGCSKEELEDFFQRRIQYHSFVLSDVEDGPQAISHILRTRPVAWYCEVSECTCPSIEVLMTYTKHNRTSLIASYLLENKVNVLLGSTPPTDATPRMCSVPRSAKAADTILDHIDDGSEDEETGLGEEEKERLEYLAIIVESKIELSRACLSEDPEKHKKVLEALSFEPVAAEGPTSRNHKPQVLLEDEAEDLSPEPMTAGSIQQKVLVVEASTVESTWREAFIVEASVTDKAVFLRHYRMSQN</sequence>
<gene>
    <name evidence="3" type="ORF">DFH08DRAFT_974795</name>
</gene>
<dbReference type="EMBL" id="JARIHO010000082">
    <property type="protein sequence ID" value="KAJ7309321.1"/>
    <property type="molecule type" value="Genomic_DNA"/>
</dbReference>
<reference evidence="3" key="1">
    <citation type="submission" date="2023-03" db="EMBL/GenBank/DDBJ databases">
        <title>Massive genome expansion in bonnet fungi (Mycena s.s.) driven by repeated elements and novel gene families across ecological guilds.</title>
        <authorList>
            <consortium name="Lawrence Berkeley National Laboratory"/>
            <person name="Harder C.B."/>
            <person name="Miyauchi S."/>
            <person name="Viragh M."/>
            <person name="Kuo A."/>
            <person name="Thoen E."/>
            <person name="Andreopoulos B."/>
            <person name="Lu D."/>
            <person name="Skrede I."/>
            <person name="Drula E."/>
            <person name="Henrissat B."/>
            <person name="Morin E."/>
            <person name="Kohler A."/>
            <person name="Barry K."/>
            <person name="LaButti K."/>
            <person name="Morin E."/>
            <person name="Salamov A."/>
            <person name="Lipzen A."/>
            <person name="Mereny Z."/>
            <person name="Hegedus B."/>
            <person name="Baldrian P."/>
            <person name="Stursova M."/>
            <person name="Weitz H."/>
            <person name="Taylor A."/>
            <person name="Grigoriev I.V."/>
            <person name="Nagy L.G."/>
            <person name="Martin F."/>
            <person name="Kauserud H."/>
        </authorList>
    </citation>
    <scope>NUCLEOTIDE SEQUENCE</scope>
    <source>
        <strain evidence="3">CBHHK002</strain>
    </source>
</reference>
<organism evidence="3 4">
    <name type="scientific">Mycena albidolilacea</name>
    <dbReference type="NCBI Taxonomy" id="1033008"/>
    <lineage>
        <taxon>Eukaryota</taxon>
        <taxon>Fungi</taxon>
        <taxon>Dikarya</taxon>
        <taxon>Basidiomycota</taxon>
        <taxon>Agaricomycotina</taxon>
        <taxon>Agaricomycetes</taxon>
        <taxon>Agaricomycetidae</taxon>
        <taxon>Agaricales</taxon>
        <taxon>Marasmiineae</taxon>
        <taxon>Mycenaceae</taxon>
        <taxon>Mycena</taxon>
    </lineage>
</organism>
<accession>A0AAD6Z5X4</accession>
<evidence type="ECO:0000313" key="4">
    <source>
        <dbReference type="Proteomes" id="UP001218218"/>
    </source>
</evidence>
<evidence type="ECO:0000313" key="3">
    <source>
        <dbReference type="EMBL" id="KAJ7309321.1"/>
    </source>
</evidence>
<feature type="transmembrane region" description="Helical" evidence="1">
    <location>
        <begin position="61"/>
        <end position="80"/>
    </location>
</feature>
<evidence type="ECO:0000256" key="2">
    <source>
        <dbReference type="SAM" id="SignalP"/>
    </source>
</evidence>
<keyword evidence="1" id="KW-0472">Membrane</keyword>
<dbReference type="AlphaFoldDB" id="A0AAD6Z5X4"/>
<name>A0AAD6Z5X4_9AGAR</name>
<comment type="caution">
    <text evidence="3">The sequence shown here is derived from an EMBL/GenBank/DDBJ whole genome shotgun (WGS) entry which is preliminary data.</text>
</comment>
<protein>
    <submittedName>
        <fullName evidence="3">Uncharacterized protein</fullName>
    </submittedName>
</protein>